<proteinExistence type="predicted"/>
<gene>
    <name evidence="3" type="ORF">IAB51_11745</name>
</gene>
<dbReference type="Proteomes" id="UP000824002">
    <property type="component" value="Unassembled WGS sequence"/>
</dbReference>
<accession>A0A9D1FP65</accession>
<evidence type="ECO:0000313" key="3">
    <source>
        <dbReference type="EMBL" id="HIS77461.1"/>
    </source>
</evidence>
<organism evidence="3 4">
    <name type="scientific">Candidatus Merdivicinus excrementipullorum</name>
    <dbReference type="NCBI Taxonomy" id="2840867"/>
    <lineage>
        <taxon>Bacteria</taxon>
        <taxon>Bacillati</taxon>
        <taxon>Bacillota</taxon>
        <taxon>Clostridia</taxon>
        <taxon>Eubacteriales</taxon>
        <taxon>Oscillospiraceae</taxon>
        <taxon>Oscillospiraceae incertae sedis</taxon>
        <taxon>Candidatus Merdivicinus</taxon>
    </lineage>
</organism>
<dbReference type="SUPFAM" id="SSF144010">
    <property type="entry name" value="CofE-like"/>
    <property type="match status" value="1"/>
</dbReference>
<dbReference type="GO" id="GO:0016874">
    <property type="term" value="F:ligase activity"/>
    <property type="evidence" value="ECO:0007669"/>
    <property type="project" value="UniProtKB-KW"/>
</dbReference>
<comment type="caution">
    <text evidence="3">The sequence shown here is derived from an EMBL/GenBank/DDBJ whole genome shotgun (WGS) entry which is preliminary data.</text>
</comment>
<protein>
    <submittedName>
        <fullName evidence="3">F420-0--gamma-glutamyl ligase</fullName>
    </submittedName>
</protein>
<dbReference type="InterPro" id="IPR002847">
    <property type="entry name" value="F420-0_gamma-glut_ligase-dom"/>
</dbReference>
<name>A0A9D1FP65_9FIRM</name>
<feature type="domain" description="Coenzyme F420:L-glutamate ligase-like" evidence="2">
    <location>
        <begin position="29"/>
        <end position="180"/>
    </location>
</feature>
<dbReference type="Pfam" id="PF01996">
    <property type="entry name" value="F420_ligase"/>
    <property type="match status" value="1"/>
</dbReference>
<evidence type="ECO:0000259" key="2">
    <source>
        <dbReference type="Pfam" id="PF01996"/>
    </source>
</evidence>
<dbReference type="EMBL" id="DVJP01000077">
    <property type="protein sequence ID" value="HIS77461.1"/>
    <property type="molecule type" value="Genomic_DNA"/>
</dbReference>
<evidence type="ECO:0000313" key="4">
    <source>
        <dbReference type="Proteomes" id="UP000824002"/>
    </source>
</evidence>
<dbReference type="Gene3D" id="3.30.1330.100">
    <property type="entry name" value="CofE-like"/>
    <property type="match status" value="1"/>
</dbReference>
<sequence length="247" mass="27169">MNYRNHFLTVNPEKEEFVTVDGQTFGCYGIITELVTEQTDLTAFVLQYAAPLLKPGDILLLSEKMVACAQGKARPLDSIHPGGLARFLCRYVRKTEYGIGLSMPETMQCALDECGVFRILLAAAAGAAGRLFGKKGWFYRVAGYKAAAVDGPCEFTIPPYDRCVVPAPSHPGQTARMVSKILGCTVLIIDCNDIGGRILASSHRKLNRSFFLRVLTQNPLGQSREQTPIGILRPCPQSPDLSRMREK</sequence>
<reference evidence="3" key="1">
    <citation type="submission" date="2020-10" db="EMBL/GenBank/DDBJ databases">
        <authorList>
            <person name="Gilroy R."/>
        </authorList>
    </citation>
    <scope>NUCLEOTIDE SEQUENCE</scope>
    <source>
        <strain evidence="3">CHK199-13235</strain>
    </source>
</reference>
<keyword evidence="3" id="KW-0436">Ligase</keyword>
<reference evidence="3" key="2">
    <citation type="journal article" date="2021" name="PeerJ">
        <title>Extensive microbial diversity within the chicken gut microbiome revealed by metagenomics and culture.</title>
        <authorList>
            <person name="Gilroy R."/>
            <person name="Ravi A."/>
            <person name="Getino M."/>
            <person name="Pursley I."/>
            <person name="Horton D.L."/>
            <person name="Alikhan N.F."/>
            <person name="Baker D."/>
            <person name="Gharbi K."/>
            <person name="Hall N."/>
            <person name="Watson M."/>
            <person name="Adriaenssens E.M."/>
            <person name="Foster-Nyarko E."/>
            <person name="Jarju S."/>
            <person name="Secka A."/>
            <person name="Antonio M."/>
            <person name="Oren A."/>
            <person name="Chaudhuri R.R."/>
            <person name="La Ragione R."/>
            <person name="Hildebrand F."/>
            <person name="Pallen M.J."/>
        </authorList>
    </citation>
    <scope>NUCLEOTIDE SEQUENCE</scope>
    <source>
        <strain evidence="3">CHK199-13235</strain>
    </source>
</reference>
<evidence type="ECO:0000256" key="1">
    <source>
        <dbReference type="SAM" id="MobiDB-lite"/>
    </source>
</evidence>
<dbReference type="AlphaFoldDB" id="A0A9D1FP65"/>
<feature type="region of interest" description="Disordered" evidence="1">
    <location>
        <begin position="226"/>
        <end position="247"/>
    </location>
</feature>